<keyword evidence="2 8" id="KW-0645">Protease</keyword>
<dbReference type="SUPFAM" id="SSF50494">
    <property type="entry name" value="Trypsin-like serine proteases"/>
    <property type="match status" value="1"/>
</dbReference>
<evidence type="ECO:0000259" key="10">
    <source>
        <dbReference type="PROSITE" id="PS50240"/>
    </source>
</evidence>
<keyword evidence="3 9" id="KW-0732">Signal</keyword>
<evidence type="ECO:0000313" key="12">
    <source>
        <dbReference type="RefSeq" id="XP_018333504.1"/>
    </source>
</evidence>
<dbReference type="InterPro" id="IPR001254">
    <property type="entry name" value="Trypsin_dom"/>
</dbReference>
<keyword evidence="11" id="KW-1185">Reference proteome</keyword>
<evidence type="ECO:0000256" key="5">
    <source>
        <dbReference type="ARBA" id="ARBA00022825"/>
    </source>
</evidence>
<dbReference type="STRING" id="224129.A0A1W4XBV3"/>
<dbReference type="AlphaFoldDB" id="A0A1W4XBV3"/>
<dbReference type="InParanoid" id="A0A1W4XBV3"/>
<evidence type="ECO:0000256" key="9">
    <source>
        <dbReference type="SAM" id="SignalP"/>
    </source>
</evidence>
<feature type="chain" id="PRO_5010744653" evidence="9">
    <location>
        <begin position="23"/>
        <end position="292"/>
    </location>
</feature>
<keyword evidence="6" id="KW-0865">Zymogen</keyword>
<dbReference type="InterPro" id="IPR033116">
    <property type="entry name" value="TRYPSIN_SER"/>
</dbReference>
<evidence type="ECO:0000256" key="2">
    <source>
        <dbReference type="ARBA" id="ARBA00022670"/>
    </source>
</evidence>
<organism evidence="11 12">
    <name type="scientific">Agrilus planipennis</name>
    <name type="common">Emerald ash borer</name>
    <name type="synonym">Agrilus marcopoli</name>
    <dbReference type="NCBI Taxonomy" id="224129"/>
    <lineage>
        <taxon>Eukaryota</taxon>
        <taxon>Metazoa</taxon>
        <taxon>Ecdysozoa</taxon>
        <taxon>Arthropoda</taxon>
        <taxon>Hexapoda</taxon>
        <taxon>Insecta</taxon>
        <taxon>Pterygota</taxon>
        <taxon>Neoptera</taxon>
        <taxon>Endopterygota</taxon>
        <taxon>Coleoptera</taxon>
        <taxon>Polyphaga</taxon>
        <taxon>Elateriformia</taxon>
        <taxon>Buprestoidea</taxon>
        <taxon>Buprestidae</taxon>
        <taxon>Agrilinae</taxon>
        <taxon>Agrilus</taxon>
    </lineage>
</organism>
<accession>A0A1W4XBV3</accession>
<dbReference type="Proteomes" id="UP000192223">
    <property type="component" value="Unplaced"/>
</dbReference>
<evidence type="ECO:0000256" key="8">
    <source>
        <dbReference type="RuleBase" id="RU363034"/>
    </source>
</evidence>
<dbReference type="Gene3D" id="2.40.10.10">
    <property type="entry name" value="Trypsin-like serine proteases"/>
    <property type="match status" value="2"/>
</dbReference>
<name>A0A1W4XBV3_AGRPL</name>
<dbReference type="PANTHER" id="PTHR24276">
    <property type="entry name" value="POLYSERASE-RELATED"/>
    <property type="match status" value="1"/>
</dbReference>
<evidence type="ECO:0000256" key="7">
    <source>
        <dbReference type="ARBA" id="ARBA00023157"/>
    </source>
</evidence>
<evidence type="ECO:0000256" key="3">
    <source>
        <dbReference type="ARBA" id="ARBA00022729"/>
    </source>
</evidence>
<feature type="domain" description="Peptidase S1" evidence="10">
    <location>
        <begin position="66"/>
        <end position="291"/>
    </location>
</feature>
<gene>
    <name evidence="12" type="primary">LOC108742703</name>
</gene>
<dbReference type="InterPro" id="IPR009003">
    <property type="entry name" value="Peptidase_S1_PA"/>
</dbReference>
<dbReference type="OrthoDB" id="10051896at2759"/>
<dbReference type="PROSITE" id="PS00135">
    <property type="entry name" value="TRYPSIN_SER"/>
    <property type="match status" value="1"/>
</dbReference>
<keyword evidence="5 8" id="KW-0720">Serine protease</keyword>
<evidence type="ECO:0000256" key="1">
    <source>
        <dbReference type="ARBA" id="ARBA00007664"/>
    </source>
</evidence>
<reference evidence="12" key="1">
    <citation type="submission" date="2025-08" db="UniProtKB">
        <authorList>
            <consortium name="RefSeq"/>
        </authorList>
    </citation>
    <scope>IDENTIFICATION</scope>
    <source>
        <tissue evidence="12">Entire body</tissue>
    </source>
</reference>
<dbReference type="GO" id="GO:0006508">
    <property type="term" value="P:proteolysis"/>
    <property type="evidence" value="ECO:0007669"/>
    <property type="project" value="UniProtKB-KW"/>
</dbReference>
<dbReference type="InterPro" id="IPR043504">
    <property type="entry name" value="Peptidase_S1_PA_chymotrypsin"/>
</dbReference>
<proteinExistence type="inferred from homology"/>
<dbReference type="KEGG" id="apln:108742703"/>
<protein>
    <submittedName>
        <fullName evidence="12">Trypsin 3A1-like</fullName>
    </submittedName>
</protein>
<keyword evidence="4 8" id="KW-0378">Hydrolase</keyword>
<dbReference type="RefSeq" id="XP_018333504.1">
    <property type="nucleotide sequence ID" value="XM_018478002.1"/>
</dbReference>
<dbReference type="PANTHER" id="PTHR24276:SF91">
    <property type="entry name" value="AT26814P-RELATED"/>
    <property type="match status" value="1"/>
</dbReference>
<dbReference type="SMART" id="SM00020">
    <property type="entry name" value="Tryp_SPc"/>
    <property type="match status" value="1"/>
</dbReference>
<dbReference type="GO" id="GO:0004252">
    <property type="term" value="F:serine-type endopeptidase activity"/>
    <property type="evidence" value="ECO:0007669"/>
    <property type="project" value="InterPro"/>
</dbReference>
<feature type="signal peptide" evidence="9">
    <location>
        <begin position="1"/>
        <end position="22"/>
    </location>
</feature>
<dbReference type="CDD" id="cd00190">
    <property type="entry name" value="Tryp_SPc"/>
    <property type="match status" value="1"/>
</dbReference>
<dbReference type="Pfam" id="PF00089">
    <property type="entry name" value="Trypsin"/>
    <property type="match status" value="1"/>
</dbReference>
<dbReference type="PROSITE" id="PS50240">
    <property type="entry name" value="TRYPSIN_DOM"/>
    <property type="match status" value="1"/>
</dbReference>
<sequence>MNPIIGACLIFSLLGYFNTINAASIPVDVQSLPSDVRVITSDIESVSFDAKPVPSVESSIPSFGRIVGGSQVDINDYPYQIALLYSSSQVCGGSIISHSWILTAAHCITSSTVSRFSIRAGSNFRYSGGVTRTAGNIYVHARYSASTADFDISLISLQSALTFGATIEAVELPASNINIPAGTNAITTGWGDTVEDGYGSSRLRGVTVPVVSASECRSSYGTSSITANMICAGFAEGGRDACQGDSGGPLVASGYGQIGIVSWGVGCARPNFYGVYSSVPALRGWINSVNGL</sequence>
<comment type="similarity">
    <text evidence="1">Belongs to the peptidase S1 family.</text>
</comment>
<evidence type="ECO:0000256" key="6">
    <source>
        <dbReference type="ARBA" id="ARBA00023145"/>
    </source>
</evidence>
<dbReference type="PROSITE" id="PS00134">
    <property type="entry name" value="TRYPSIN_HIS"/>
    <property type="match status" value="1"/>
</dbReference>
<dbReference type="GeneID" id="108742703"/>
<dbReference type="InterPro" id="IPR001314">
    <property type="entry name" value="Peptidase_S1A"/>
</dbReference>
<evidence type="ECO:0000313" key="11">
    <source>
        <dbReference type="Proteomes" id="UP000192223"/>
    </source>
</evidence>
<dbReference type="PRINTS" id="PR00722">
    <property type="entry name" value="CHYMOTRYPSIN"/>
</dbReference>
<dbReference type="FunFam" id="2.40.10.10:FF:000077">
    <property type="entry name" value="Predicted protein"/>
    <property type="match status" value="1"/>
</dbReference>
<dbReference type="InterPro" id="IPR018114">
    <property type="entry name" value="TRYPSIN_HIS"/>
</dbReference>
<dbReference type="InterPro" id="IPR050430">
    <property type="entry name" value="Peptidase_S1"/>
</dbReference>
<evidence type="ECO:0000256" key="4">
    <source>
        <dbReference type="ARBA" id="ARBA00022801"/>
    </source>
</evidence>
<keyword evidence="7" id="KW-1015">Disulfide bond</keyword>